<protein>
    <submittedName>
        <fullName evidence="1">Uncharacterized protein</fullName>
    </submittedName>
</protein>
<reference evidence="1 2" key="1">
    <citation type="journal article" date="2016" name="Int. J. Syst. Evol. Microbiol.">
        <title>Agromyces aureus sp. nov., isolated from the rhizosphere of Salix caprea L. grown in a heavy-metal-contaminated soil.</title>
        <authorList>
            <person name="Corretto E."/>
            <person name="Antonielli L."/>
            <person name="Sessitsch A."/>
            <person name="Compant S."/>
            <person name="Gorfer M."/>
            <person name="Kuffner M."/>
            <person name="Brader G."/>
        </authorList>
    </citation>
    <scope>NUCLEOTIDE SEQUENCE [LARGE SCALE GENOMIC DNA]</scope>
    <source>
        <strain evidence="1 2">AR33</strain>
    </source>
</reference>
<reference evidence="2" key="2">
    <citation type="submission" date="2016-01" db="EMBL/GenBank/DDBJ databases">
        <title>Complete genome sequence of Agromyces aureus AR33T and comparison with related organisms.</title>
        <authorList>
            <person name="Corretto E."/>
            <person name="Antonielli L."/>
            <person name="Sessitsch A."/>
            <person name="Brader G."/>
        </authorList>
    </citation>
    <scope>NUCLEOTIDE SEQUENCE [LARGE SCALE GENOMIC DNA]</scope>
    <source>
        <strain evidence="2">AR33</strain>
    </source>
</reference>
<gene>
    <name evidence="1" type="ORF">ATC03_00210</name>
</gene>
<name>A0A191WB14_9MICO</name>
<dbReference type="KEGG" id="agy:ATC03_00210"/>
<sequence length="149" mass="15992">MLIAVVAVLTLAGCSQLPPFESARDEARGEMQNVIDLLPDGSVDHVEDPIPAGFVSCGDGKQYTGRWLVHLNEPTDAAEAVRELRLRVGPAGFVEDEDLANQDDRFGVRREGADDAPLIGISVDEDLDGTPYVQVLAFARCSQAPEGTD</sequence>
<keyword evidence="2" id="KW-1185">Reference proteome</keyword>
<dbReference type="OrthoDB" id="5007333at2"/>
<proteinExistence type="predicted"/>
<dbReference type="STRING" id="453304.ATC03_00210"/>
<dbReference type="AlphaFoldDB" id="A0A191WB14"/>
<dbReference type="RefSeq" id="WP_067871643.1">
    <property type="nucleotide sequence ID" value="NZ_CP013979.1"/>
</dbReference>
<dbReference type="Proteomes" id="UP000078437">
    <property type="component" value="Chromosome"/>
</dbReference>
<evidence type="ECO:0000313" key="2">
    <source>
        <dbReference type="Proteomes" id="UP000078437"/>
    </source>
</evidence>
<accession>A0A191WB14</accession>
<organism evidence="1 2">
    <name type="scientific">Agromyces aureus</name>
    <dbReference type="NCBI Taxonomy" id="453304"/>
    <lineage>
        <taxon>Bacteria</taxon>
        <taxon>Bacillati</taxon>
        <taxon>Actinomycetota</taxon>
        <taxon>Actinomycetes</taxon>
        <taxon>Micrococcales</taxon>
        <taxon>Microbacteriaceae</taxon>
        <taxon>Agromyces</taxon>
    </lineage>
</organism>
<evidence type="ECO:0000313" key="1">
    <source>
        <dbReference type="EMBL" id="ANJ25427.1"/>
    </source>
</evidence>
<dbReference type="EMBL" id="CP013979">
    <property type="protein sequence ID" value="ANJ25427.1"/>
    <property type="molecule type" value="Genomic_DNA"/>
</dbReference>